<evidence type="ECO:0000313" key="4">
    <source>
        <dbReference type="Proteomes" id="UP000464314"/>
    </source>
</evidence>
<dbReference type="RefSeq" id="WP_161836803.1">
    <property type="nucleotide sequence ID" value="NZ_CP048000.1"/>
</dbReference>
<feature type="region of interest" description="Disordered" evidence="1">
    <location>
        <begin position="104"/>
        <end position="186"/>
    </location>
</feature>
<reference evidence="3 4" key="1">
    <citation type="submission" date="2020-01" db="EMBL/GenBank/DDBJ databases">
        <title>Genome analysis of Anaerocolumna sp. CBA3638.</title>
        <authorList>
            <person name="Kim J."/>
            <person name="Roh S.W."/>
        </authorList>
    </citation>
    <scope>NUCLEOTIDE SEQUENCE [LARGE SCALE GENOMIC DNA]</scope>
    <source>
        <strain evidence="3 4">CBA3638</strain>
    </source>
</reference>
<keyword evidence="2" id="KW-0812">Transmembrane</keyword>
<dbReference type="KEGG" id="anr:Ana3638_03545"/>
<proteinExistence type="predicted"/>
<evidence type="ECO:0000256" key="1">
    <source>
        <dbReference type="SAM" id="MobiDB-lite"/>
    </source>
</evidence>
<keyword evidence="2" id="KW-1133">Transmembrane helix</keyword>
<dbReference type="EMBL" id="CP048000">
    <property type="protein sequence ID" value="QHQ59967.1"/>
    <property type="molecule type" value="Genomic_DNA"/>
</dbReference>
<dbReference type="AlphaFoldDB" id="A0A6P1TI37"/>
<protein>
    <submittedName>
        <fullName evidence="3">Uncharacterized protein</fullName>
    </submittedName>
</protein>
<gene>
    <name evidence="3" type="ORF">Ana3638_03545</name>
</gene>
<keyword evidence="4" id="KW-1185">Reference proteome</keyword>
<feature type="compositionally biased region" description="Basic and acidic residues" evidence="1">
    <location>
        <begin position="104"/>
        <end position="138"/>
    </location>
</feature>
<feature type="transmembrane region" description="Helical" evidence="2">
    <location>
        <begin position="232"/>
        <end position="252"/>
    </location>
</feature>
<keyword evidence="2" id="KW-0472">Membrane</keyword>
<organism evidence="3 4">
    <name type="scientific">Anaerocolumna sedimenticola</name>
    <dbReference type="NCBI Taxonomy" id="2696063"/>
    <lineage>
        <taxon>Bacteria</taxon>
        <taxon>Bacillati</taxon>
        <taxon>Bacillota</taxon>
        <taxon>Clostridia</taxon>
        <taxon>Lachnospirales</taxon>
        <taxon>Lachnospiraceae</taxon>
        <taxon>Anaerocolumna</taxon>
    </lineage>
</organism>
<dbReference type="Proteomes" id="UP000464314">
    <property type="component" value="Chromosome"/>
</dbReference>
<evidence type="ECO:0000256" key="2">
    <source>
        <dbReference type="SAM" id="Phobius"/>
    </source>
</evidence>
<evidence type="ECO:0000313" key="3">
    <source>
        <dbReference type="EMBL" id="QHQ59967.1"/>
    </source>
</evidence>
<feature type="compositionally biased region" description="Basic and acidic residues" evidence="1">
    <location>
        <begin position="157"/>
        <end position="167"/>
    </location>
</feature>
<accession>A0A6P1TI37</accession>
<sequence length="256" mass="27868">MKKIIPVVVIVFLIAGNVRTVQAGELNQYESDLVGRAGGQFEKDGVTYQADSAYVQELINYLSQDGVDLTAAQRDEAVAEMYANVESGIEEGYLIRVSGQEKEKLAEEKQDGMADKEGVNAKEDEKANTAEKDNKADMNQKGTIKNGKKPGSTGSDNTKKTEEKDEAVTASPEKPTDTTGEDLSKWIGKQPVTNTVTDKYNGKITITDEKGNSLMVVDTVIKNTGFNINRTVWVLSGMGIILGICIIAAYRWGFLS</sequence>
<name>A0A6P1TI37_9FIRM</name>